<organism evidence="1 2">
    <name type="scientific">Rufibacter tibetensis</name>
    <dbReference type="NCBI Taxonomy" id="512763"/>
    <lineage>
        <taxon>Bacteria</taxon>
        <taxon>Pseudomonadati</taxon>
        <taxon>Bacteroidota</taxon>
        <taxon>Cytophagia</taxon>
        <taxon>Cytophagales</taxon>
        <taxon>Hymenobacteraceae</taxon>
        <taxon>Rufibacter</taxon>
    </lineage>
</organism>
<sequence length="120" mass="13997">MLASELSSIKQKTPKVIDSVEVENGRKEAVTAIYDSITVRARQEVSAVFSTGFHYKLKNRSMLIFDIRYIYGLTLPYEFLEDKRALNIDPDNPPRKQPAMHQERNRRFSFSVSYLFSFKN</sequence>
<reference evidence="1 2" key="1">
    <citation type="submission" date="2015-08" db="EMBL/GenBank/DDBJ databases">
        <title>Complete genome sequence of Rufibacter tibetensis strain 1351t, a radiation-resistant bacterium from tibet plateau.</title>
        <authorList>
            <person name="Dai J."/>
        </authorList>
    </citation>
    <scope>NUCLEOTIDE SEQUENCE [LARGE SCALE GENOMIC DNA]</scope>
    <source>
        <strain evidence="1 2">1351</strain>
    </source>
</reference>
<dbReference type="EMBL" id="CP012643">
    <property type="protein sequence ID" value="ALI98340.1"/>
    <property type="molecule type" value="Genomic_DNA"/>
</dbReference>
<keyword evidence="2" id="KW-1185">Reference proteome</keyword>
<evidence type="ECO:0000313" key="1">
    <source>
        <dbReference type="EMBL" id="ALI98340.1"/>
    </source>
</evidence>
<evidence type="ECO:0000313" key="2">
    <source>
        <dbReference type="Proteomes" id="UP000061382"/>
    </source>
</evidence>
<dbReference type="Proteomes" id="UP000061382">
    <property type="component" value="Chromosome"/>
</dbReference>
<gene>
    <name evidence="1" type="ORF">DC20_04265</name>
</gene>
<dbReference type="PATRIC" id="fig|512763.3.peg.949"/>
<dbReference type="AlphaFoldDB" id="A0A0P0CV95"/>
<dbReference type="KEGG" id="rti:DC20_04265"/>
<proteinExistence type="predicted"/>
<name>A0A0P0CV95_9BACT</name>
<accession>A0A0P0CV95</accession>
<protein>
    <submittedName>
        <fullName evidence="1">Uncharacterized protein</fullName>
    </submittedName>
</protein>